<evidence type="ECO:0000256" key="5">
    <source>
        <dbReference type="ARBA" id="ARBA00023136"/>
    </source>
</evidence>
<dbReference type="AlphaFoldDB" id="A0A383W8R5"/>
<keyword evidence="5 7" id="KW-0472">Membrane</keyword>
<reference evidence="9 10" key="1">
    <citation type="submission" date="2016-10" db="EMBL/GenBank/DDBJ databases">
        <authorList>
            <person name="Cai Z."/>
        </authorList>
    </citation>
    <scope>NUCLEOTIDE SEQUENCE [LARGE SCALE GENOMIC DNA]</scope>
</reference>
<feature type="compositionally biased region" description="Polar residues" evidence="6">
    <location>
        <begin position="570"/>
        <end position="579"/>
    </location>
</feature>
<feature type="transmembrane region" description="Helical" evidence="7">
    <location>
        <begin position="124"/>
        <end position="147"/>
    </location>
</feature>
<feature type="compositionally biased region" description="Low complexity" evidence="6">
    <location>
        <begin position="580"/>
        <end position="601"/>
    </location>
</feature>
<feature type="transmembrane region" description="Helical" evidence="7">
    <location>
        <begin position="209"/>
        <end position="226"/>
    </location>
</feature>
<evidence type="ECO:0000259" key="8">
    <source>
        <dbReference type="Pfam" id="PF01794"/>
    </source>
</evidence>
<dbReference type="Pfam" id="PF01794">
    <property type="entry name" value="Ferric_reduct"/>
    <property type="match status" value="1"/>
</dbReference>
<dbReference type="PANTHER" id="PTHR11972:SF69">
    <property type="entry name" value="FERRIC REDUCTION OXIDASE 6-RELATED"/>
    <property type="match status" value="1"/>
</dbReference>
<accession>A0A383W8R5</accession>
<dbReference type="GO" id="GO:0016491">
    <property type="term" value="F:oxidoreductase activity"/>
    <property type="evidence" value="ECO:0007669"/>
    <property type="project" value="UniProtKB-KW"/>
</dbReference>
<evidence type="ECO:0000256" key="7">
    <source>
        <dbReference type="SAM" id="Phobius"/>
    </source>
</evidence>
<dbReference type="Gene3D" id="3.40.50.80">
    <property type="entry name" value="Nucleotide-binding domain of ferredoxin-NADP reductase (FNR) module"/>
    <property type="match status" value="1"/>
</dbReference>
<gene>
    <name evidence="9" type="ORF">BQ4739_LOCUS13775</name>
</gene>
<dbReference type="InterPro" id="IPR039261">
    <property type="entry name" value="FNR_nucleotide-bd"/>
</dbReference>
<dbReference type="PANTHER" id="PTHR11972">
    <property type="entry name" value="NADPH OXIDASE"/>
    <property type="match status" value="1"/>
</dbReference>
<dbReference type="EMBL" id="FNXT01001193">
    <property type="protein sequence ID" value="SZX73509.1"/>
    <property type="molecule type" value="Genomic_DNA"/>
</dbReference>
<dbReference type="SUPFAM" id="SSF52343">
    <property type="entry name" value="Ferredoxin reductase-like, C-terminal NADP-linked domain"/>
    <property type="match status" value="1"/>
</dbReference>
<keyword evidence="2 7" id="KW-0812">Transmembrane</keyword>
<proteinExistence type="predicted"/>
<keyword evidence="4" id="KW-0560">Oxidoreductase</keyword>
<feature type="region of interest" description="Disordered" evidence="6">
    <location>
        <begin position="562"/>
        <end position="602"/>
    </location>
</feature>
<evidence type="ECO:0000256" key="4">
    <source>
        <dbReference type="ARBA" id="ARBA00023002"/>
    </source>
</evidence>
<evidence type="ECO:0000313" key="10">
    <source>
        <dbReference type="Proteomes" id="UP000256970"/>
    </source>
</evidence>
<keyword evidence="10" id="KW-1185">Reference proteome</keyword>
<dbReference type="InterPro" id="IPR013130">
    <property type="entry name" value="Fe3_Rdtase_TM_dom"/>
</dbReference>
<keyword evidence="3 7" id="KW-1133">Transmembrane helix</keyword>
<evidence type="ECO:0000256" key="2">
    <source>
        <dbReference type="ARBA" id="ARBA00022692"/>
    </source>
</evidence>
<evidence type="ECO:0000256" key="6">
    <source>
        <dbReference type="SAM" id="MobiDB-lite"/>
    </source>
</evidence>
<evidence type="ECO:0000256" key="3">
    <source>
        <dbReference type="ARBA" id="ARBA00022989"/>
    </source>
</evidence>
<dbReference type="SFLD" id="SFLDS00052">
    <property type="entry name" value="Ferric_Reductase_Domain"/>
    <property type="match status" value="1"/>
</dbReference>
<comment type="subcellular location">
    <subcellularLocation>
        <location evidence="1">Membrane</location>
        <topology evidence="1">Multi-pass membrane protein</topology>
    </subcellularLocation>
</comment>
<feature type="transmembrane region" description="Helical" evidence="7">
    <location>
        <begin position="23"/>
        <end position="43"/>
    </location>
</feature>
<dbReference type="STRING" id="3088.A0A383W8R5"/>
<dbReference type="SFLD" id="SFLDG01168">
    <property type="entry name" value="Ferric_reductase_subgroup_(FRE"/>
    <property type="match status" value="1"/>
</dbReference>
<feature type="transmembrane region" description="Helical" evidence="7">
    <location>
        <begin position="660"/>
        <end position="686"/>
    </location>
</feature>
<protein>
    <recommendedName>
        <fullName evidence="8">Ferric oxidoreductase domain-containing protein</fullName>
    </recommendedName>
</protein>
<organism evidence="9 10">
    <name type="scientific">Tetradesmus obliquus</name>
    <name type="common">Green alga</name>
    <name type="synonym">Acutodesmus obliquus</name>
    <dbReference type="NCBI Taxonomy" id="3088"/>
    <lineage>
        <taxon>Eukaryota</taxon>
        <taxon>Viridiplantae</taxon>
        <taxon>Chlorophyta</taxon>
        <taxon>core chlorophytes</taxon>
        <taxon>Chlorophyceae</taxon>
        <taxon>CS clade</taxon>
        <taxon>Sphaeropleales</taxon>
        <taxon>Scenedesmaceae</taxon>
        <taxon>Tetradesmus</taxon>
    </lineage>
</organism>
<feature type="domain" description="Ferric oxidoreductase" evidence="8">
    <location>
        <begin position="138"/>
        <end position="252"/>
    </location>
</feature>
<name>A0A383W8R5_TETOB</name>
<dbReference type="GO" id="GO:0005886">
    <property type="term" value="C:plasma membrane"/>
    <property type="evidence" value="ECO:0007669"/>
    <property type="project" value="TreeGrafter"/>
</dbReference>
<dbReference type="Proteomes" id="UP000256970">
    <property type="component" value="Unassembled WGS sequence"/>
</dbReference>
<feature type="transmembrane region" description="Helical" evidence="7">
    <location>
        <begin position="246"/>
        <end position="273"/>
    </location>
</feature>
<evidence type="ECO:0000313" key="9">
    <source>
        <dbReference type="EMBL" id="SZX73509.1"/>
    </source>
</evidence>
<sequence length="852" mass="89928">MVTWLLYAGTPFWRYSSSFSSNLAFLVVAPALLALSSLGIVVLQPMCSKAQQHASIGIWRRVAAHLLPPRRFWQRSLGGVSVQDLSVLCFLVAVNAIWATALLLENWRQLPALQGYSAPTKATLVKMVAESLGGLLAPNLVLLLYPITRGSVMLQALRLPYPEAIRYHRWVGHHTWLLVLLHCIMYYAAWGYEGIFVAKAFAQGSKANGLFGGMAFLLSMAMWVACNEAVRRQAYAMFKTLHHVGFYAFLVLGCCHYWQMIWWCLPGLVLYFLEVALRLWQAACSNEIRVLHASASSDSKLCSLVLSAPQHAAASSGIVWLHAPGIGWFSTWHPFDYVTVPWPAGKRRHNGSKRYETAILVNMKAFDGWTAKFIARVAQQGVKTSVKMQGPYADVGSPVIDGCGTQLLPAAAAAGQRSSQEPSGAIIIAGGVSITPAMAVLQELAASSAPQKPVLLLWSFRQRHELELLCPPLLALAGALRLSLTTRLFYTGPMSDLQPSMPLTGGKLQQLQLAAAASNPAAVPGHQQLPDSAANADAAVVKALQQNDDASPAQAVVNIMTDPDTDASDTESSTNQKGCSASQPGAAEAAAERTAAAGASEPGLKVSPLAPGVSMGSFSGQAWLQLLLLAAGYAGALAAVLLGHYIIFKTHPEPLPTNQAGALITALVAAAVLLPAAAILALALLLGSRTATGEHSSSSSNCSCDKAAVQGGFVTQQAGGRAALQAGAAAAAAEAVQQGSCAKLVSSSSGTLQLELPAMHGVAAMDSSNVLQVTAGRPQLQPLIENWLTMLKQLPKAADSNESEGGKEQQKASGSQPLCAVYAMGPAPLVADAQVLSGGMKGVHFVQKTYTL</sequence>
<evidence type="ECO:0000256" key="1">
    <source>
        <dbReference type="ARBA" id="ARBA00004141"/>
    </source>
</evidence>
<dbReference type="InterPro" id="IPR050369">
    <property type="entry name" value="RBOH/FRE"/>
</dbReference>
<feature type="transmembrane region" description="Helical" evidence="7">
    <location>
        <begin position="167"/>
        <end position="189"/>
    </location>
</feature>
<feature type="transmembrane region" description="Helical" evidence="7">
    <location>
        <begin position="85"/>
        <end position="104"/>
    </location>
</feature>
<feature type="transmembrane region" description="Helical" evidence="7">
    <location>
        <begin position="623"/>
        <end position="648"/>
    </location>
</feature>